<dbReference type="Pfam" id="PF04991">
    <property type="entry name" value="LicD"/>
    <property type="match status" value="1"/>
</dbReference>
<sequence>MEDVHKVALQLLIEFDSICKANSFRYSLGGGTLLGAIRHKGFIPWDDDIDLMMPRPDYDKFIEYCSTTKVPFNCHSLYQTEGYVDLFCRLSDKNTYVIDDSGDVDYDVGVTIDIFPIDGLGNTFDNALENFNKSRWQRELLIAAKWKRFFRSKTRPIFFEPIRFLLFLVSRFIDKEKLSREIDTTCRLQAFNTSIYAGCISGVYREKEIMLKSTFLEYSSVEFEKHQFEMIEDYNTYLVQHYGNYMELPPIEKQISHHRGTFYWKE</sequence>
<dbReference type="PANTHER" id="PTHR43404:SF2">
    <property type="entry name" value="LIPOPOLYSACCHARIDE CHOLINEPHOSPHOTRANSFERASE LICD"/>
    <property type="match status" value="1"/>
</dbReference>
<proteinExistence type="predicted"/>
<feature type="domain" description="LicD/FKTN/FKRP nucleotidyltransferase" evidence="1">
    <location>
        <begin position="19"/>
        <end position="243"/>
    </location>
</feature>
<name>A0A0F6UX90_STRSU</name>
<dbReference type="PANTHER" id="PTHR43404">
    <property type="entry name" value="LIPOPOLYSACCHARIDE CHOLINEPHOSPHOTRANSFERASE LICD"/>
    <property type="match status" value="1"/>
</dbReference>
<gene>
    <name evidence="2" type="primary">cpsJ</name>
    <name evidence="2" type="ORF">YS34.seq-orf00010</name>
</gene>
<evidence type="ECO:0000259" key="1">
    <source>
        <dbReference type="Pfam" id="PF04991"/>
    </source>
</evidence>
<dbReference type="EMBL" id="KM972264">
    <property type="protein sequence ID" value="AKE80055.1"/>
    <property type="molecule type" value="Genomic_DNA"/>
</dbReference>
<reference evidence="2" key="1">
    <citation type="journal article" date="2015" name="Appl. Environ. Microbiol.">
        <title>Eight Novel Capsular Polysaccharide Synthesis Gene Loci Identified in Nontypeable Streptococcus suis Isolates.</title>
        <authorList>
            <person name="Zheng H."/>
            <person name="Ji S."/>
            <person name="Liu Z."/>
            <person name="Lan R."/>
            <person name="Huang Y."/>
            <person name="Bai X."/>
            <person name="Gottschalk M."/>
            <person name="Xu J."/>
        </authorList>
    </citation>
    <scope>NUCLEOTIDE SEQUENCE</scope>
    <source>
        <strain evidence="2">YS34_seq</strain>
    </source>
</reference>
<keyword evidence="2" id="KW-0808">Transferase</keyword>
<dbReference type="InterPro" id="IPR052942">
    <property type="entry name" value="LPS_cholinephosphotransferase"/>
</dbReference>
<dbReference type="GO" id="GO:0009100">
    <property type="term" value="P:glycoprotein metabolic process"/>
    <property type="evidence" value="ECO:0007669"/>
    <property type="project" value="UniProtKB-ARBA"/>
</dbReference>
<accession>A0A0F6UX90</accession>
<protein>
    <submittedName>
        <fullName evidence="2">Phosphorylcholine transferase LicD1</fullName>
    </submittedName>
</protein>
<organism evidence="2">
    <name type="scientific">Streptococcus suis</name>
    <dbReference type="NCBI Taxonomy" id="1307"/>
    <lineage>
        <taxon>Bacteria</taxon>
        <taxon>Bacillati</taxon>
        <taxon>Bacillota</taxon>
        <taxon>Bacilli</taxon>
        <taxon>Lactobacillales</taxon>
        <taxon>Streptococcaceae</taxon>
        <taxon>Streptococcus</taxon>
    </lineage>
</organism>
<dbReference type="AlphaFoldDB" id="A0A0F6UX90"/>
<dbReference type="InterPro" id="IPR007074">
    <property type="entry name" value="LicD/FKTN/FKRP_NTP_transf"/>
</dbReference>
<evidence type="ECO:0000313" key="2">
    <source>
        <dbReference type="EMBL" id="AKE80055.1"/>
    </source>
</evidence>
<dbReference type="GO" id="GO:0016740">
    <property type="term" value="F:transferase activity"/>
    <property type="evidence" value="ECO:0007669"/>
    <property type="project" value="UniProtKB-KW"/>
</dbReference>